<keyword evidence="3" id="KW-1185">Reference proteome</keyword>
<name>A0A672RQ36_SINGR</name>
<evidence type="ECO:0000313" key="3">
    <source>
        <dbReference type="Proteomes" id="UP000472262"/>
    </source>
</evidence>
<dbReference type="PANTHER" id="PTHR44086">
    <property type="entry name" value="THIOSULFATE SULFURTRANSFERASE RDL2, MITOCHONDRIAL-RELATED"/>
    <property type="match status" value="1"/>
</dbReference>
<reference evidence="2" key="1">
    <citation type="submission" date="2025-08" db="UniProtKB">
        <authorList>
            <consortium name="Ensembl"/>
        </authorList>
    </citation>
    <scope>IDENTIFICATION</scope>
</reference>
<sequence length="151" mass="17389">MIFIKTHSNLLTKLFIEYIYLLTASCFKVRLWLIFTISVSAVTYEQLKAMLANHSVQLFDVRNPDEFQAGRIPDSVNIPLGQLEESLKLPPQQFQLQFGVKAPEKEDDNIVFHCRSGKRSLTALEIAHRLGFSKARHYAGGYIDWEQCEKK</sequence>
<feature type="domain" description="Rhodanese" evidence="1">
    <location>
        <begin position="52"/>
        <end position="150"/>
    </location>
</feature>
<protein>
    <submittedName>
        <fullName evidence="2">Si:ch211-161h7.8</fullName>
    </submittedName>
</protein>
<dbReference type="SMART" id="SM00450">
    <property type="entry name" value="RHOD"/>
    <property type="match status" value="1"/>
</dbReference>
<evidence type="ECO:0000259" key="1">
    <source>
        <dbReference type="PROSITE" id="PS50206"/>
    </source>
</evidence>
<dbReference type="Proteomes" id="UP000472262">
    <property type="component" value="Unassembled WGS sequence"/>
</dbReference>
<dbReference type="PROSITE" id="PS50206">
    <property type="entry name" value="RHODANESE_3"/>
    <property type="match status" value="1"/>
</dbReference>
<dbReference type="InParanoid" id="A0A672RQ36"/>
<proteinExistence type="predicted"/>
<accession>A0A672RQ36</accession>
<dbReference type="InterPro" id="IPR001763">
    <property type="entry name" value="Rhodanese-like_dom"/>
</dbReference>
<dbReference type="AlphaFoldDB" id="A0A672RQ36"/>
<dbReference type="Pfam" id="PF00581">
    <property type="entry name" value="Rhodanese"/>
    <property type="match status" value="1"/>
</dbReference>
<dbReference type="Gene3D" id="3.40.250.10">
    <property type="entry name" value="Rhodanese-like domain"/>
    <property type="match status" value="1"/>
</dbReference>
<organism evidence="2 3">
    <name type="scientific">Sinocyclocheilus grahami</name>
    <name type="common">Dianchi golden-line fish</name>
    <name type="synonym">Barbus grahami</name>
    <dbReference type="NCBI Taxonomy" id="75366"/>
    <lineage>
        <taxon>Eukaryota</taxon>
        <taxon>Metazoa</taxon>
        <taxon>Chordata</taxon>
        <taxon>Craniata</taxon>
        <taxon>Vertebrata</taxon>
        <taxon>Euteleostomi</taxon>
        <taxon>Actinopterygii</taxon>
        <taxon>Neopterygii</taxon>
        <taxon>Teleostei</taxon>
        <taxon>Ostariophysi</taxon>
        <taxon>Cypriniformes</taxon>
        <taxon>Cyprinidae</taxon>
        <taxon>Cyprininae</taxon>
        <taxon>Sinocyclocheilus</taxon>
    </lineage>
</organism>
<dbReference type="Ensembl" id="ENSSGRT00000097410.1">
    <property type="protein sequence ID" value="ENSSGRP00000091516.1"/>
    <property type="gene ID" value="ENSSGRG00000045891.1"/>
</dbReference>
<dbReference type="SUPFAM" id="SSF52821">
    <property type="entry name" value="Rhodanese/Cell cycle control phosphatase"/>
    <property type="match status" value="1"/>
</dbReference>
<evidence type="ECO:0000313" key="2">
    <source>
        <dbReference type="Ensembl" id="ENSSGRP00000091516.1"/>
    </source>
</evidence>
<dbReference type="PANTHER" id="PTHR44086:SF4">
    <property type="entry name" value="THIOSULFATE SULFURTRANSFERASE_RHODANESE-LIKE DOMAIN-CONTAINING PROTEIN 1-RELATED"/>
    <property type="match status" value="1"/>
</dbReference>
<reference evidence="2" key="2">
    <citation type="submission" date="2025-09" db="UniProtKB">
        <authorList>
            <consortium name="Ensembl"/>
        </authorList>
    </citation>
    <scope>IDENTIFICATION</scope>
</reference>
<dbReference type="InterPro" id="IPR036873">
    <property type="entry name" value="Rhodanese-like_dom_sf"/>
</dbReference>